<evidence type="ECO:0000313" key="6">
    <source>
        <dbReference type="Proteomes" id="UP000598196"/>
    </source>
</evidence>
<dbReference type="SMART" id="SM00797">
    <property type="entry name" value="AHS2"/>
    <property type="match status" value="1"/>
</dbReference>
<evidence type="ECO:0000313" key="5">
    <source>
        <dbReference type="EMBL" id="GGO36449.1"/>
    </source>
</evidence>
<protein>
    <submittedName>
        <fullName evidence="5">Allophanate hydrolase</fullName>
    </submittedName>
</protein>
<dbReference type="GO" id="GO:0005524">
    <property type="term" value="F:ATP binding"/>
    <property type="evidence" value="ECO:0007669"/>
    <property type="project" value="UniProtKB-KW"/>
</dbReference>
<gene>
    <name evidence="5" type="ORF">GCM10010991_30440</name>
</gene>
<keyword evidence="3" id="KW-0067">ATP-binding</keyword>
<dbReference type="Pfam" id="PF02626">
    <property type="entry name" value="CT_A_B"/>
    <property type="match status" value="1"/>
</dbReference>
<dbReference type="PANTHER" id="PTHR43309:SF3">
    <property type="entry name" value="5-OXOPROLINASE SUBUNIT C"/>
    <property type="match status" value="1"/>
</dbReference>
<dbReference type="AlphaFoldDB" id="A0A918DDH7"/>
<sequence length="350" mass="36333">MTLRVLAAGPLLSVQDPGRPGLRRFGVSAAGPMDPPAMQLANALSHNPDTAAVLEFAGLGGRFHVTRPALVAVTGGDCDLRIDDRPIAAGESHRLMPGETLFIGALRDAVWGYLGIAGGIVSPPVLGARSTHLRSGLGGLGGRRLIEGDVLPLGPAADALPPLRAATPRVSSGAGPVRIVLGPQHQRFASEVLARLLNESFTVSSQRDRMAMVLDGPRLPAIEGHDIVSDGTVPGAIQVPGSGQPIVLMAEAQTTGGYPKIATVIGADLARLAQMPTGSALRFAAVTRDQAEEIWIAHRRFLRGLRDDLQTVPDGAPDTAYLLSCDLVGLFAADEILAPVLPPNSPPGPT</sequence>
<dbReference type="InterPro" id="IPR003778">
    <property type="entry name" value="CT_A_B"/>
</dbReference>
<dbReference type="SUPFAM" id="SSF50891">
    <property type="entry name" value="Cyclophilin-like"/>
    <property type="match status" value="1"/>
</dbReference>
<evidence type="ECO:0000259" key="4">
    <source>
        <dbReference type="SMART" id="SM00797"/>
    </source>
</evidence>
<dbReference type="InterPro" id="IPR029000">
    <property type="entry name" value="Cyclophilin-like_dom_sf"/>
</dbReference>
<name>A0A918DDH7_9RHOB</name>
<evidence type="ECO:0000256" key="2">
    <source>
        <dbReference type="ARBA" id="ARBA00022801"/>
    </source>
</evidence>
<dbReference type="NCBIfam" id="TIGR00724">
    <property type="entry name" value="urea_amlyse_rel"/>
    <property type="match status" value="1"/>
</dbReference>
<organism evidence="5 6">
    <name type="scientific">Gemmobacter aquaticus</name>
    <dbReference type="NCBI Taxonomy" id="490185"/>
    <lineage>
        <taxon>Bacteria</taxon>
        <taxon>Pseudomonadati</taxon>
        <taxon>Pseudomonadota</taxon>
        <taxon>Alphaproteobacteria</taxon>
        <taxon>Rhodobacterales</taxon>
        <taxon>Paracoccaceae</taxon>
        <taxon>Gemmobacter</taxon>
    </lineage>
</organism>
<evidence type="ECO:0000256" key="1">
    <source>
        <dbReference type="ARBA" id="ARBA00022741"/>
    </source>
</evidence>
<reference evidence="5 6" key="1">
    <citation type="journal article" date="2014" name="Int. J. Syst. Evol. Microbiol.">
        <title>Complete genome sequence of Corynebacterium casei LMG S-19264T (=DSM 44701T), isolated from a smear-ripened cheese.</title>
        <authorList>
            <consortium name="US DOE Joint Genome Institute (JGI-PGF)"/>
            <person name="Walter F."/>
            <person name="Albersmeier A."/>
            <person name="Kalinowski J."/>
            <person name="Ruckert C."/>
        </authorList>
    </citation>
    <scope>NUCLEOTIDE SEQUENCE [LARGE SCALE GENOMIC DNA]</scope>
    <source>
        <strain evidence="5 6">CGMCC 1.7029</strain>
    </source>
</reference>
<dbReference type="OrthoDB" id="9768696at2"/>
<dbReference type="RefSeq" id="WP_146287741.1">
    <property type="nucleotide sequence ID" value="NZ_BMLP01000007.1"/>
</dbReference>
<keyword evidence="1" id="KW-0547">Nucleotide-binding</keyword>
<feature type="domain" description="Carboxyltransferase" evidence="4">
    <location>
        <begin position="24"/>
        <end position="301"/>
    </location>
</feature>
<keyword evidence="2 5" id="KW-0378">Hydrolase</keyword>
<dbReference type="InterPro" id="IPR052708">
    <property type="entry name" value="PxpC"/>
</dbReference>
<evidence type="ECO:0000256" key="3">
    <source>
        <dbReference type="ARBA" id="ARBA00022840"/>
    </source>
</evidence>
<dbReference type="Proteomes" id="UP000598196">
    <property type="component" value="Unassembled WGS sequence"/>
</dbReference>
<dbReference type="GO" id="GO:0016787">
    <property type="term" value="F:hydrolase activity"/>
    <property type="evidence" value="ECO:0007669"/>
    <property type="project" value="UniProtKB-KW"/>
</dbReference>
<dbReference type="PANTHER" id="PTHR43309">
    <property type="entry name" value="5-OXOPROLINASE SUBUNIT C"/>
    <property type="match status" value="1"/>
</dbReference>
<dbReference type="EMBL" id="BMLP01000007">
    <property type="protein sequence ID" value="GGO36449.1"/>
    <property type="molecule type" value="Genomic_DNA"/>
</dbReference>
<keyword evidence="6" id="KW-1185">Reference proteome</keyword>
<proteinExistence type="predicted"/>
<dbReference type="Gene3D" id="2.40.100.10">
    <property type="entry name" value="Cyclophilin-like"/>
    <property type="match status" value="1"/>
</dbReference>
<accession>A0A918DDH7</accession>
<comment type="caution">
    <text evidence="5">The sequence shown here is derived from an EMBL/GenBank/DDBJ whole genome shotgun (WGS) entry which is preliminary data.</text>
</comment>